<organism evidence="2 3">
    <name type="scientific">Candidatus Accumulibacter phosphatis</name>
    <dbReference type="NCBI Taxonomy" id="327160"/>
    <lineage>
        <taxon>Bacteria</taxon>
        <taxon>Pseudomonadati</taxon>
        <taxon>Pseudomonadota</taxon>
        <taxon>Betaproteobacteria</taxon>
        <taxon>Candidatus Accumulibacter</taxon>
    </lineage>
</organism>
<gene>
    <name evidence="2" type="ORF">AW09_000855</name>
</gene>
<accession>A0A080LYF5</accession>
<dbReference type="Proteomes" id="UP000020077">
    <property type="component" value="Unassembled WGS sequence"/>
</dbReference>
<feature type="region of interest" description="Disordered" evidence="1">
    <location>
        <begin position="355"/>
        <end position="374"/>
    </location>
</feature>
<dbReference type="AlphaFoldDB" id="A0A080LYF5"/>
<comment type="caution">
    <text evidence="2">The sequence shown here is derived from an EMBL/GenBank/DDBJ whole genome shotgun (WGS) entry which is preliminary data.</text>
</comment>
<evidence type="ECO:0000256" key="1">
    <source>
        <dbReference type="SAM" id="MobiDB-lite"/>
    </source>
</evidence>
<sequence>MADSRARRRALFSVLPRVFAGQPAPSALAGIIEAMAAALAGIDEGLTRTQRDHWLQLASGEASGSGTASALERLGALLGIDRLDGEESEAYRNRLSITARVLTRGLNTPRALLELAIVTLGAEPCPRIEKYQDTTIGYGLPPGTIERCPACRAGKPLTECPNTGARVLEAWITDNPPQPQRLVVNPQPRPGTRFVVENPSLDEDVPELRLQALDRPTSYPCLHNRATGEIILYAGTLQPDEVLSVWPQVELEETRRYASHEGTSAHPWRDQYPSGSAVIIDRDGKNQRTVSADVYYLNGAHFAASDASPDDPGLARFASLEATEGPRFADPLRHGSVFGTATFGGDGGEELDATTGHFGSAGRQVRTPRVRPGSDEWSYGVYTRDDVKAIAGTMSGPLFDNAPEHPGDAPVELTLSWWARRPASFRLSIPRSAWVGQAETRGAHGMLARWIEQVRATGVVTAVDFPEPKKREQAALGERPSWHLRQQWRESVPMDEGALTWMTQSQDREDHALTDGVLTWRGVFDNTRLDASRFD</sequence>
<name>A0A080LYF5_9PROT</name>
<reference evidence="2 3" key="1">
    <citation type="submission" date="2014-02" db="EMBL/GenBank/DDBJ databases">
        <title>Expanding our view of genomic diversity in Candidatus Accumulibacter clades.</title>
        <authorList>
            <person name="Skennerton C.T."/>
            <person name="Barr J.J."/>
            <person name="Slater F.R."/>
            <person name="Bond P.L."/>
            <person name="Tyson G.W."/>
        </authorList>
    </citation>
    <scope>NUCLEOTIDE SEQUENCE [LARGE SCALE GENOMIC DNA]</scope>
    <source>
        <strain evidence="3">BA-91</strain>
    </source>
</reference>
<evidence type="ECO:0000313" key="3">
    <source>
        <dbReference type="Proteomes" id="UP000020077"/>
    </source>
</evidence>
<dbReference type="EMBL" id="JDVG02000147">
    <property type="protein sequence ID" value="KFB73868.1"/>
    <property type="molecule type" value="Genomic_DNA"/>
</dbReference>
<protein>
    <submittedName>
        <fullName evidence="2">Uncharacterized protein</fullName>
    </submittedName>
</protein>
<evidence type="ECO:0000313" key="2">
    <source>
        <dbReference type="EMBL" id="KFB73868.1"/>
    </source>
</evidence>
<proteinExistence type="predicted"/>